<protein>
    <submittedName>
        <fullName evidence="1">Uncharacterized protein</fullName>
    </submittedName>
</protein>
<evidence type="ECO:0000313" key="2">
    <source>
        <dbReference type="Proteomes" id="UP000075880"/>
    </source>
</evidence>
<proteinExistence type="predicted"/>
<evidence type="ECO:0000313" key="1">
    <source>
        <dbReference type="EnsemblMetazoa" id="ENSAATROPP006870"/>
    </source>
</evidence>
<organism evidence="1 2">
    <name type="scientific">Anopheles atroparvus</name>
    <name type="common">European mosquito</name>
    <dbReference type="NCBI Taxonomy" id="41427"/>
    <lineage>
        <taxon>Eukaryota</taxon>
        <taxon>Metazoa</taxon>
        <taxon>Ecdysozoa</taxon>
        <taxon>Arthropoda</taxon>
        <taxon>Hexapoda</taxon>
        <taxon>Insecta</taxon>
        <taxon>Pterygota</taxon>
        <taxon>Neoptera</taxon>
        <taxon>Endopterygota</taxon>
        <taxon>Diptera</taxon>
        <taxon>Nematocera</taxon>
        <taxon>Culicoidea</taxon>
        <taxon>Culicidae</taxon>
        <taxon>Anophelinae</taxon>
        <taxon>Anopheles</taxon>
    </lineage>
</organism>
<sequence length="132" mass="14871">MEIGYSLICRFGFGKRDESSPFFDLHRDVKNFTKLAEMFLEEIFRNFVARHVNGVTRTGLLFGCIARLGFICELLLVTLICELLVKILNATRFLLYRAGRGFCSGCRHRTSTCIGWGGCGGTNVFKFAGRAE</sequence>
<keyword evidence="2" id="KW-1185">Reference proteome</keyword>
<name>A0AAG5D7K5_ANOAO</name>
<dbReference type="Proteomes" id="UP000075880">
    <property type="component" value="Unassembled WGS sequence"/>
</dbReference>
<reference evidence="1" key="1">
    <citation type="submission" date="2024-04" db="UniProtKB">
        <authorList>
            <consortium name="EnsemblMetazoa"/>
        </authorList>
    </citation>
    <scope>IDENTIFICATION</scope>
    <source>
        <strain evidence="1">EBRO</strain>
    </source>
</reference>
<dbReference type="EnsemblMetazoa" id="ENSAATROPT007659">
    <property type="protein sequence ID" value="ENSAATROPP006870"/>
    <property type="gene ID" value="ENSAATROPG006238"/>
</dbReference>
<dbReference type="AlphaFoldDB" id="A0AAG5D7K5"/>
<accession>A0AAG5D7K5</accession>